<feature type="binding site" evidence="2">
    <location>
        <begin position="168"/>
        <end position="175"/>
    </location>
    <ligand>
        <name>ATP</name>
        <dbReference type="ChEBI" id="CHEBI:30616"/>
    </ligand>
</feature>
<dbReference type="Pfam" id="PF02661">
    <property type="entry name" value="Fic"/>
    <property type="match status" value="1"/>
</dbReference>
<proteinExistence type="predicted"/>
<dbReference type="PANTHER" id="PTHR13504:SF38">
    <property type="entry name" value="FIDO DOMAIN-CONTAINING PROTEIN"/>
    <property type="match status" value="1"/>
</dbReference>
<keyword evidence="2" id="KW-0067">ATP-binding</keyword>
<feature type="active site" evidence="1">
    <location>
        <position position="164"/>
    </location>
</feature>
<dbReference type="Proteomes" id="UP000565715">
    <property type="component" value="Unassembled WGS sequence"/>
</dbReference>
<keyword evidence="2" id="KW-0547">Nucleotide-binding</keyword>
<feature type="domain" description="Fido" evidence="3">
    <location>
        <begin position="50"/>
        <end position="226"/>
    </location>
</feature>
<dbReference type="InterPro" id="IPR036597">
    <property type="entry name" value="Fido-like_dom_sf"/>
</dbReference>
<name>A0A846XIQ3_9NOCA</name>
<keyword evidence="5" id="KW-1185">Reference proteome</keyword>
<gene>
    <name evidence="4" type="ORF">HGA13_19435</name>
</gene>
<accession>A0A846XIQ3</accession>
<sequence>MESSLFIDEPVHHAALISGHPRPDLMFGEKAWAGYLDARAFSRRNGDRELSMPFITELHQRVARFEGPGGGVIAVRERWFICGRPVTPEEIANVEANPLLARIPDGTVPLKPNIGAVFYKLKDPVVIRNELDSLCDWYNTARSAPGTDPYRLAAELQQRFVSIHPYGDYNGRTSRLLMNWSLEHNGLSPSVLPDFNKDILSSTDQWTDAVRAGSQTFADRTDRLQQLGVSADPVQTFGLQDLQERYRNHNGETEPLGSGYHDVDWWRDFLEEL</sequence>
<organism evidence="4 5">
    <name type="scientific">Nocardia speluncae</name>
    <dbReference type="NCBI Taxonomy" id="419477"/>
    <lineage>
        <taxon>Bacteria</taxon>
        <taxon>Bacillati</taxon>
        <taxon>Actinomycetota</taxon>
        <taxon>Actinomycetes</taxon>
        <taxon>Mycobacteriales</taxon>
        <taxon>Nocardiaceae</taxon>
        <taxon>Nocardia</taxon>
    </lineage>
</organism>
<dbReference type="GO" id="GO:0005524">
    <property type="term" value="F:ATP binding"/>
    <property type="evidence" value="ECO:0007669"/>
    <property type="project" value="UniProtKB-KW"/>
</dbReference>
<reference evidence="4 5" key="1">
    <citation type="submission" date="2020-04" db="EMBL/GenBank/DDBJ databases">
        <title>MicrobeNet Type strains.</title>
        <authorList>
            <person name="Nicholson A.C."/>
        </authorList>
    </citation>
    <scope>NUCLEOTIDE SEQUENCE [LARGE SCALE GENOMIC DNA]</scope>
    <source>
        <strain evidence="4 5">DSM 45078</strain>
    </source>
</reference>
<dbReference type="PROSITE" id="PS51459">
    <property type="entry name" value="FIDO"/>
    <property type="match status" value="1"/>
</dbReference>
<evidence type="ECO:0000313" key="5">
    <source>
        <dbReference type="Proteomes" id="UP000565715"/>
    </source>
</evidence>
<protein>
    <submittedName>
        <fullName evidence="4">Fic family protein</fullName>
    </submittedName>
</protein>
<dbReference type="InterPro" id="IPR040198">
    <property type="entry name" value="Fido_containing"/>
</dbReference>
<evidence type="ECO:0000259" key="3">
    <source>
        <dbReference type="PROSITE" id="PS51459"/>
    </source>
</evidence>
<dbReference type="EMBL" id="JAAXOO010000005">
    <property type="protein sequence ID" value="NKY35225.1"/>
    <property type="molecule type" value="Genomic_DNA"/>
</dbReference>
<evidence type="ECO:0000256" key="1">
    <source>
        <dbReference type="PIRSR" id="PIRSR640198-1"/>
    </source>
</evidence>
<evidence type="ECO:0000256" key="2">
    <source>
        <dbReference type="PIRSR" id="PIRSR640198-2"/>
    </source>
</evidence>
<dbReference type="SUPFAM" id="SSF140931">
    <property type="entry name" value="Fic-like"/>
    <property type="match status" value="1"/>
</dbReference>
<dbReference type="Gene3D" id="1.10.3290.10">
    <property type="entry name" value="Fido-like domain"/>
    <property type="match status" value="1"/>
</dbReference>
<dbReference type="PANTHER" id="PTHR13504">
    <property type="entry name" value="FIDO DOMAIN-CONTAINING PROTEIN DDB_G0283145"/>
    <property type="match status" value="1"/>
</dbReference>
<evidence type="ECO:0000313" key="4">
    <source>
        <dbReference type="EMBL" id="NKY35225.1"/>
    </source>
</evidence>
<comment type="caution">
    <text evidence="4">The sequence shown here is derived from an EMBL/GenBank/DDBJ whole genome shotgun (WGS) entry which is preliminary data.</text>
</comment>
<dbReference type="InterPro" id="IPR003812">
    <property type="entry name" value="Fido"/>
</dbReference>
<dbReference type="AlphaFoldDB" id="A0A846XIQ3"/>